<dbReference type="RefSeq" id="WP_141624483.1">
    <property type="nucleotide sequence ID" value="NZ_CP041242.1"/>
</dbReference>
<evidence type="ECO:0000313" key="3">
    <source>
        <dbReference type="Proteomes" id="UP000317199"/>
    </source>
</evidence>
<evidence type="ECO:0000256" key="1">
    <source>
        <dbReference type="SAM" id="Phobius"/>
    </source>
</evidence>
<protein>
    <recommendedName>
        <fullName evidence="4">DUF2306 domain-containing protein</fullName>
    </recommendedName>
</protein>
<dbReference type="Proteomes" id="UP000317199">
    <property type="component" value="Chromosome"/>
</dbReference>
<dbReference type="EMBL" id="CP041242">
    <property type="protein sequence ID" value="QDH71151.1"/>
    <property type="molecule type" value="Genomic_DNA"/>
</dbReference>
<feature type="transmembrane region" description="Helical" evidence="1">
    <location>
        <begin position="126"/>
        <end position="148"/>
    </location>
</feature>
<dbReference type="OrthoDB" id="822156at2"/>
<feature type="transmembrane region" description="Helical" evidence="1">
    <location>
        <begin position="217"/>
        <end position="236"/>
    </location>
</feature>
<keyword evidence="1" id="KW-1133">Transmembrane helix</keyword>
<organism evidence="2 3">
    <name type="scientific">Marilutibacter alkalisoli</name>
    <dbReference type="NCBI Taxonomy" id="2591633"/>
    <lineage>
        <taxon>Bacteria</taxon>
        <taxon>Pseudomonadati</taxon>
        <taxon>Pseudomonadota</taxon>
        <taxon>Gammaproteobacteria</taxon>
        <taxon>Lysobacterales</taxon>
        <taxon>Lysobacteraceae</taxon>
        <taxon>Marilutibacter</taxon>
    </lineage>
</organism>
<evidence type="ECO:0008006" key="4">
    <source>
        <dbReference type="Google" id="ProtNLM"/>
    </source>
</evidence>
<keyword evidence="1" id="KW-0812">Transmembrane</keyword>
<feature type="transmembrane region" description="Helical" evidence="1">
    <location>
        <begin position="186"/>
        <end position="205"/>
    </location>
</feature>
<name>A0A514BUS3_9GAMM</name>
<proteinExistence type="predicted"/>
<reference evidence="2 3" key="1">
    <citation type="submission" date="2019-06" db="EMBL/GenBank/DDBJ databases">
        <title>Lysobacter alkalisoli sp. nov. isolated from saline-alkali soil.</title>
        <authorList>
            <person name="Sun J.-Q."/>
            <person name="Xu L."/>
        </authorList>
    </citation>
    <scope>NUCLEOTIDE SEQUENCE [LARGE SCALE GENOMIC DNA]</scope>
    <source>
        <strain evidence="2 3">SJ-36</strain>
    </source>
</reference>
<feature type="transmembrane region" description="Helical" evidence="1">
    <location>
        <begin position="95"/>
        <end position="114"/>
    </location>
</feature>
<evidence type="ECO:0000313" key="2">
    <source>
        <dbReference type="EMBL" id="QDH71151.1"/>
    </source>
</evidence>
<dbReference type="AlphaFoldDB" id="A0A514BUS3"/>
<sequence length="253" mass="28266">MTRAVDALARTGDRTRRGLPLDSLALALVIAVATLWPLVLWAFWPRYLSRLTEADGYTHAHAMLGMAWLLLLAAQPLLMRARRFAAHRRLGRMGMALGAAFVVSGVLSAHRLITRMDEAQFARDGFFLYMILATTTIFAAALLLGVIWRKSPAVHGRFMACTLLPLLDPVLARILGFHFPPLPAEFMYQLPAVLVTAVLLALLTVTLPRGTPGRRPFVWFAVGSMVLLLLHFASQYSRTWLTFVEWFRSLPIT</sequence>
<feature type="transmembrane region" description="Helical" evidence="1">
    <location>
        <begin position="56"/>
        <end position="74"/>
    </location>
</feature>
<keyword evidence="1" id="KW-0472">Membrane</keyword>
<accession>A0A514BUS3</accession>
<keyword evidence="3" id="KW-1185">Reference proteome</keyword>
<feature type="transmembrane region" description="Helical" evidence="1">
    <location>
        <begin position="160"/>
        <end position="180"/>
    </location>
</feature>
<gene>
    <name evidence="2" type="ORF">FKV23_14440</name>
</gene>
<feature type="transmembrane region" description="Helical" evidence="1">
    <location>
        <begin position="24"/>
        <end position="44"/>
    </location>
</feature>
<dbReference type="KEGG" id="lyj:FKV23_14440"/>